<sequence>MYKIKSCTFPNEGYELNLKDSLSFSQINDAISQATVSVFDDYKHDVVDSWKIRLNLSASIRQIMGDVPEREFEFLCAFQNGRFNKAFYQVFVPFSDRFAVLEVEFQKGLFNRISDVRLYDSYFVDSFCMNGLRTISSNCFDFGMGDIIRYNTLVNLESEKATSVLELLRDSHLGDVLQRIDRLSGFEKPSHFEKDFRTYEIVGEPERKHTKIASYIYGLFKGAYYSKLSCETIQDAFKNLKIKPLVSLSCTSVNMTTDHYLVYFKDEDFPRVQVVITECCGEEDIQGLQINILEGKVKYVEGFDFQLSTENESFSTDELLADWIFHHSEIDLTFLEFIQSPMLGDYVKMFRLLDY</sequence>
<evidence type="ECO:0000313" key="1">
    <source>
        <dbReference type="EMBL" id="AUZ45356.1"/>
    </source>
</evidence>
<accession>A0A2L0RTT4</accession>
<dbReference type="AlphaFoldDB" id="A0A2L0RTT4"/>
<gene>
    <name evidence="1" type="ORF">BOP93_07015</name>
</gene>
<dbReference type="EMBL" id="CP018049">
    <property type="protein sequence ID" value="AUZ45356.1"/>
    <property type="molecule type" value="Genomic_DNA"/>
</dbReference>
<proteinExistence type="predicted"/>
<name>A0A2L0RTT4_9PSED</name>
<protein>
    <submittedName>
        <fullName evidence="1">Uncharacterized protein</fullName>
    </submittedName>
</protein>
<dbReference type="Proteomes" id="UP000239888">
    <property type="component" value="Chromosome"/>
</dbReference>
<evidence type="ECO:0000313" key="2">
    <source>
        <dbReference type="Proteomes" id="UP000239888"/>
    </source>
</evidence>
<organism evidence="1 2">
    <name type="scientific">Pseudomonas orientalis</name>
    <dbReference type="NCBI Taxonomy" id="76758"/>
    <lineage>
        <taxon>Bacteria</taxon>
        <taxon>Pseudomonadati</taxon>
        <taxon>Pseudomonadota</taxon>
        <taxon>Gammaproteobacteria</taxon>
        <taxon>Pseudomonadales</taxon>
        <taxon>Pseudomonadaceae</taxon>
        <taxon>Pseudomonas</taxon>
    </lineage>
</organism>
<dbReference type="KEGG" id="poi:BOP93_07015"/>
<dbReference type="RefSeq" id="WP_104502079.1">
    <property type="nucleotide sequence ID" value="NZ_CP018049.1"/>
</dbReference>
<reference evidence="1 2" key="1">
    <citation type="journal article" date="2018" name="Front. Microbiol.">
        <title>Pseudomonas orientalis F9: A Potent Antagonist against Phytopathogens with Phytotoxic Effect in the Apple Flower.</title>
        <authorList>
            <person name="Zengerer V."/>
            <person name="Schmid M."/>
            <person name="Bieri M."/>
            <person name="Muller D.C."/>
            <person name="Remus-Emsermann M.N.P."/>
            <person name="Ahrens C.H."/>
            <person name="Pelludat C."/>
        </authorList>
    </citation>
    <scope>NUCLEOTIDE SEQUENCE [LARGE SCALE GENOMIC DNA]</scope>
    <source>
        <strain evidence="1 2">F9</strain>
    </source>
</reference>